<feature type="compositionally biased region" description="Polar residues" evidence="1">
    <location>
        <begin position="423"/>
        <end position="437"/>
    </location>
</feature>
<feature type="region of interest" description="Disordered" evidence="1">
    <location>
        <begin position="550"/>
        <end position="574"/>
    </location>
</feature>
<sequence length="718" mass="77761">MDIAAIASRSTPQKSDGQIWVQSLTPITVDSSPAAVEPSSPFSPPSPSTLLKTLSKKPSHRATNLQTDGKQVARHGAPRGRPVLGNSPGTEKESGTDSRAKSPIAKEPKRNTDTLRRATHNEIQIMDGDGLIAGPEKGKKKRATAKRTKKGIGVADKKLHGRVSKSQAAGNLELETKSIPSKTCDDALPSVGHHADNEWEWQAKGLQLEHATKRRLDWTPTKDTSIEAVDLADDESLTDVHGKGALFSNYGFNCVVETSAGSKSEDSFNAPTTKRPMELQKRFNNVTGIPNHTESRQSPTTEGSQSSSSKQRRVKAKKPQKAKLTTITSYATAKYSVVDETLDSDHIESIAPKTYKKQSTLKLSSGAKRANPGRRKPTNENGAPVFKVVPPLEAFKSFEGQELLFGTLSQLEQEDPECRREGTQATTKSPNSSNEFSRSLVRCKNSSETSFGSSLVGLSGSKNLWSASARDLTGAVVDVDEIDMSEPSFRLSSLVITKSRCQPDTRDPQLLLNVANIENVSFTTSTNIDARESDNGNKPSFEYEVVCKDKPEPTSTKSNCQPPSSTSEAGLGRAHQDKPIFSGFTMSELAKRVAAYGFKPIKSRDKMISLLEKCWETQTKESNPIPKTNSGDGEAQINEFAKGAQLGLNAPPESNSRTNTQIRSKRPAKNLAKSQELNSLSLSNGSSTTMQKLPIKRSVLPCTLLIDDNQSSGSPGKS</sequence>
<evidence type="ECO:0008006" key="4">
    <source>
        <dbReference type="Google" id="ProtNLM"/>
    </source>
</evidence>
<gene>
    <name evidence="2" type="ORF">ACJ72_07389</name>
</gene>
<evidence type="ECO:0000256" key="1">
    <source>
        <dbReference type="SAM" id="MobiDB-lite"/>
    </source>
</evidence>
<feature type="region of interest" description="Disordered" evidence="1">
    <location>
        <begin position="412"/>
        <end position="438"/>
    </location>
</feature>
<evidence type="ECO:0000313" key="3">
    <source>
        <dbReference type="Proteomes" id="UP000091918"/>
    </source>
</evidence>
<feature type="non-terminal residue" evidence="2">
    <location>
        <position position="718"/>
    </location>
</feature>
<dbReference type="AlphaFoldDB" id="A0A1B7NNU5"/>
<evidence type="ECO:0000313" key="2">
    <source>
        <dbReference type="EMBL" id="OAX78307.1"/>
    </source>
</evidence>
<proteinExistence type="predicted"/>
<dbReference type="Proteomes" id="UP000091918">
    <property type="component" value="Unassembled WGS sequence"/>
</dbReference>
<name>A0A1B7NNU5_9EURO</name>
<feature type="region of interest" description="Disordered" evidence="1">
    <location>
        <begin position="261"/>
        <end position="323"/>
    </location>
</feature>
<accession>A0A1B7NNU5</accession>
<feature type="compositionally biased region" description="Polar residues" evidence="1">
    <location>
        <begin position="261"/>
        <end position="272"/>
    </location>
</feature>
<comment type="caution">
    <text evidence="2">The sequence shown here is derived from an EMBL/GenBank/DDBJ whole genome shotgun (WGS) entry which is preliminary data.</text>
</comment>
<feature type="region of interest" description="Disordered" evidence="1">
    <location>
        <begin position="646"/>
        <end position="694"/>
    </location>
</feature>
<keyword evidence="3" id="KW-1185">Reference proteome</keyword>
<feature type="compositionally biased region" description="Polar residues" evidence="1">
    <location>
        <begin position="652"/>
        <end position="662"/>
    </location>
</feature>
<dbReference type="STRING" id="1658172.A0A1B7NNU5"/>
<feature type="compositionally biased region" description="Basic residues" evidence="1">
    <location>
        <begin position="310"/>
        <end position="321"/>
    </location>
</feature>
<dbReference type="EMBL" id="LGUA01001605">
    <property type="protein sequence ID" value="OAX78307.1"/>
    <property type="molecule type" value="Genomic_DNA"/>
</dbReference>
<feature type="compositionally biased region" description="Low complexity" evidence="1">
    <location>
        <begin position="677"/>
        <end position="687"/>
    </location>
</feature>
<feature type="region of interest" description="Disordered" evidence="1">
    <location>
        <begin position="31"/>
        <end position="174"/>
    </location>
</feature>
<organism evidence="2 3">
    <name type="scientific">Emergomyces africanus</name>
    <dbReference type="NCBI Taxonomy" id="1955775"/>
    <lineage>
        <taxon>Eukaryota</taxon>
        <taxon>Fungi</taxon>
        <taxon>Dikarya</taxon>
        <taxon>Ascomycota</taxon>
        <taxon>Pezizomycotina</taxon>
        <taxon>Eurotiomycetes</taxon>
        <taxon>Eurotiomycetidae</taxon>
        <taxon>Onygenales</taxon>
        <taxon>Ajellomycetaceae</taxon>
        <taxon>Emergomyces</taxon>
    </lineage>
</organism>
<feature type="region of interest" description="Disordered" evidence="1">
    <location>
        <begin position="356"/>
        <end position="385"/>
    </location>
</feature>
<feature type="compositionally biased region" description="Basic and acidic residues" evidence="1">
    <location>
        <begin position="90"/>
        <end position="120"/>
    </location>
</feature>
<feature type="compositionally biased region" description="Basic residues" evidence="1">
    <location>
        <begin position="138"/>
        <end position="150"/>
    </location>
</feature>
<protein>
    <recommendedName>
        <fullName evidence="4">Structure-specific endonuclease subunit SLX4</fullName>
    </recommendedName>
</protein>
<dbReference type="OrthoDB" id="5349119at2759"/>
<feature type="compositionally biased region" description="Polar residues" evidence="1">
    <location>
        <begin position="553"/>
        <end position="568"/>
    </location>
</feature>
<dbReference type="CDD" id="cd22999">
    <property type="entry name" value="SAP_SLX4"/>
    <property type="match status" value="1"/>
</dbReference>
<reference evidence="2 3" key="1">
    <citation type="submission" date="2015-07" db="EMBL/GenBank/DDBJ databases">
        <title>Emmonsia species relationships and genome sequence.</title>
        <authorList>
            <person name="Cuomo C.A."/>
            <person name="Schwartz I.S."/>
            <person name="Kenyon C."/>
            <person name="de Hoog G.S."/>
            <person name="Govender N.P."/>
            <person name="Botha A."/>
            <person name="Moreno L."/>
            <person name="de Vries M."/>
            <person name="Munoz J.F."/>
            <person name="Stielow J.B."/>
        </authorList>
    </citation>
    <scope>NUCLEOTIDE SEQUENCE [LARGE SCALE GENOMIC DNA]</scope>
    <source>
        <strain evidence="2 3">CBS 136260</strain>
    </source>
</reference>
<feature type="compositionally biased region" description="Polar residues" evidence="1">
    <location>
        <begin position="282"/>
        <end position="303"/>
    </location>
</feature>